<dbReference type="PROSITE" id="PS50172">
    <property type="entry name" value="BRCT"/>
    <property type="match status" value="1"/>
</dbReference>
<dbReference type="SUPFAM" id="SSF52113">
    <property type="entry name" value="BRCT domain"/>
    <property type="match status" value="1"/>
</dbReference>
<feature type="compositionally biased region" description="Basic and acidic residues" evidence="1">
    <location>
        <begin position="321"/>
        <end position="331"/>
    </location>
</feature>
<gene>
    <name evidence="3" type="ORF">SPOG_03800</name>
</gene>
<feature type="compositionally biased region" description="Basic and acidic residues" evidence="1">
    <location>
        <begin position="276"/>
        <end position="307"/>
    </location>
</feature>
<dbReference type="Pfam" id="PF00533">
    <property type="entry name" value="BRCT"/>
    <property type="match status" value="1"/>
</dbReference>
<dbReference type="Gene3D" id="3.40.50.10190">
    <property type="entry name" value="BRCT domain"/>
    <property type="match status" value="2"/>
</dbReference>
<dbReference type="CDD" id="cd17744">
    <property type="entry name" value="BRCT_MDC1_rpt1"/>
    <property type="match status" value="1"/>
</dbReference>
<dbReference type="InterPro" id="IPR036420">
    <property type="entry name" value="BRCT_dom_sf"/>
</dbReference>
<evidence type="ECO:0000313" key="4">
    <source>
        <dbReference type="Proteomes" id="UP000015464"/>
    </source>
</evidence>
<feature type="region of interest" description="Disordered" evidence="1">
    <location>
        <begin position="180"/>
        <end position="412"/>
    </location>
</feature>
<protein>
    <submittedName>
        <fullName evidence="3">BRCT domain-containing protein</fullName>
    </submittedName>
</protein>
<feature type="compositionally biased region" description="Basic and acidic residues" evidence="1">
    <location>
        <begin position="205"/>
        <end position="216"/>
    </location>
</feature>
<feature type="compositionally biased region" description="Polar residues" evidence="1">
    <location>
        <begin position="106"/>
        <end position="128"/>
    </location>
</feature>
<proteinExistence type="predicted"/>
<feature type="compositionally biased region" description="Basic and acidic residues" evidence="1">
    <location>
        <begin position="225"/>
        <end position="256"/>
    </location>
</feature>
<reference evidence="3 4" key="1">
    <citation type="journal article" date="2011" name="Science">
        <title>Comparative functional genomics of the fission yeasts.</title>
        <authorList>
            <person name="Rhind N."/>
            <person name="Chen Z."/>
            <person name="Yassour M."/>
            <person name="Thompson D.A."/>
            <person name="Haas B.J."/>
            <person name="Habib N."/>
            <person name="Wapinski I."/>
            <person name="Roy S."/>
            <person name="Lin M.F."/>
            <person name="Heiman D.I."/>
            <person name="Young S.K."/>
            <person name="Furuya K."/>
            <person name="Guo Y."/>
            <person name="Pidoux A."/>
            <person name="Chen H.M."/>
            <person name="Robbertse B."/>
            <person name="Goldberg J.M."/>
            <person name="Aoki K."/>
            <person name="Bayne E.H."/>
            <person name="Berlin A.M."/>
            <person name="Desjardins C.A."/>
            <person name="Dobbs E."/>
            <person name="Dukaj L."/>
            <person name="Fan L."/>
            <person name="FitzGerald M.G."/>
            <person name="French C."/>
            <person name="Gujja S."/>
            <person name="Hansen K."/>
            <person name="Keifenheim D."/>
            <person name="Levin J.Z."/>
            <person name="Mosher R.A."/>
            <person name="Mueller C.A."/>
            <person name="Pfiffner J."/>
            <person name="Priest M."/>
            <person name="Russ C."/>
            <person name="Smialowska A."/>
            <person name="Swoboda P."/>
            <person name="Sykes S.M."/>
            <person name="Vaughn M."/>
            <person name="Vengrova S."/>
            <person name="Yoder R."/>
            <person name="Zeng Q."/>
            <person name="Allshire R."/>
            <person name="Baulcombe D."/>
            <person name="Birren B.W."/>
            <person name="Brown W."/>
            <person name="Ekwall K."/>
            <person name="Kellis M."/>
            <person name="Leatherwood J."/>
            <person name="Levin H."/>
            <person name="Margalit H."/>
            <person name="Martienssen R."/>
            <person name="Nieduszynski C.A."/>
            <person name="Spatafora J.W."/>
            <person name="Friedman N."/>
            <person name="Dalgaard J.Z."/>
            <person name="Baumann P."/>
            <person name="Niki H."/>
            <person name="Regev A."/>
            <person name="Nusbaum C."/>
        </authorList>
    </citation>
    <scope>NUCLEOTIDE SEQUENCE [LARGE SCALE GENOMIC DNA]</scope>
    <source>
        <strain evidence="4">OY26 / ATCC MYA-4695 / CBS 11777 / NBRC 106824 / NRRL Y48691</strain>
    </source>
</reference>
<feature type="compositionally biased region" description="Basic and acidic residues" evidence="1">
    <location>
        <begin position="370"/>
        <end position="380"/>
    </location>
</feature>
<dbReference type="eggNOG" id="KOG2043">
    <property type="taxonomic scope" value="Eukaryota"/>
</dbReference>
<feature type="compositionally biased region" description="Polar residues" evidence="1">
    <location>
        <begin position="390"/>
        <end position="400"/>
    </location>
</feature>
<name>S9W5L2_SCHCR</name>
<feature type="region of interest" description="Disordered" evidence="1">
    <location>
        <begin position="106"/>
        <end position="132"/>
    </location>
</feature>
<dbReference type="AlphaFoldDB" id="S9W5L2"/>
<dbReference type="Proteomes" id="UP000015464">
    <property type="component" value="Unassembled WGS sequence"/>
</dbReference>
<organism evidence="3 4">
    <name type="scientific">Schizosaccharomyces cryophilus (strain OY26 / ATCC MYA-4695 / CBS 11777 / NBRC 106824 / NRRL Y48691)</name>
    <name type="common">Fission yeast</name>
    <dbReference type="NCBI Taxonomy" id="653667"/>
    <lineage>
        <taxon>Eukaryota</taxon>
        <taxon>Fungi</taxon>
        <taxon>Dikarya</taxon>
        <taxon>Ascomycota</taxon>
        <taxon>Taphrinomycotina</taxon>
        <taxon>Schizosaccharomycetes</taxon>
        <taxon>Schizosaccharomycetales</taxon>
        <taxon>Schizosaccharomycetaceae</taxon>
        <taxon>Schizosaccharomyces</taxon>
    </lineage>
</organism>
<sequence length="645" mass="73181">MEIQIGDRRQNLYQYGGFINIFDYNVNQFESADSIAEIYIQDGQVFFRNIQSRATFQKLRLLPSPSEKKLFYHIPLYETLYINDIKTIILPGSSNSSFEGVNNSFKTGTTTIPNTPQKPSQPQLSSLTEPRVNKPYIFDTKSETKLQPVWGKKSSAPYGQLSHIAPETTTLDLEKELFAHDVPESQPNEKDSKDTMVKEPSTLMKPEEERDSKENQDTLSSVENSDLKESTGADEEKVAEMKPNRSFEQGAAHESDTTNEEENNIPSTPAGINDLTNRETSEKENQQFKEGKVPPEEEQGKFLHDQQTHPNVSGSEEDFNIEGKENIEEKFPQPVSANLSDPTPERKEDIEEHQKEVQTSQQILQETEENESKDLEVQEQEKEEEEIPLTNYTFPSSSASNEEHKDSQSQPEGISIVTSSFNLTKPMQAFARRKGIKIQDSVTDTTDCIILGPPPLRRTHKFLLATSLGKPPVSSRYILDSMKEGTLLNYHAYLYEDQQAEEKWKFSLKAVHRRKCLQELKFYITTAMRNSMVGDSIQGLYSIMKTSGAKVVEDIQEAQNPQVIILGLPANDEEGYNMFSTGLRVYKMELVALSILRDKIDFDEFIIDYSQRGTTSTGSSGMSGRNRKRSSRSSFSKSRSKEQKT</sequence>
<evidence type="ECO:0000256" key="1">
    <source>
        <dbReference type="SAM" id="MobiDB-lite"/>
    </source>
</evidence>
<evidence type="ECO:0000259" key="2">
    <source>
        <dbReference type="PROSITE" id="PS50172"/>
    </source>
</evidence>
<accession>S9W5L2</accession>
<feature type="region of interest" description="Disordered" evidence="1">
    <location>
        <begin position="614"/>
        <end position="645"/>
    </location>
</feature>
<feature type="compositionally biased region" description="Basic and acidic residues" evidence="1">
    <location>
        <begin position="180"/>
        <end position="197"/>
    </location>
</feature>
<feature type="domain" description="BRCT" evidence="2">
    <location>
        <begin position="427"/>
        <end position="495"/>
    </location>
</feature>
<dbReference type="OrthoDB" id="342264at2759"/>
<dbReference type="STRING" id="653667.S9W5L2"/>
<keyword evidence="4" id="KW-1185">Reference proteome</keyword>
<dbReference type="SMART" id="SM00292">
    <property type="entry name" value="BRCT"/>
    <property type="match status" value="1"/>
</dbReference>
<dbReference type="RefSeq" id="XP_013021518.1">
    <property type="nucleotide sequence ID" value="XM_013166064.1"/>
</dbReference>
<dbReference type="HOGENOM" id="CLU_430308_0_0_1"/>
<dbReference type="OMA" id="QDGITCY"/>
<feature type="compositionally biased region" description="Basic and acidic residues" evidence="1">
    <location>
        <begin position="343"/>
        <end position="356"/>
    </location>
</feature>
<feature type="compositionally biased region" description="Low complexity" evidence="1">
    <location>
        <begin position="614"/>
        <end position="624"/>
    </location>
</feature>
<dbReference type="EMBL" id="KE546988">
    <property type="protein sequence ID" value="EPY53270.1"/>
    <property type="molecule type" value="Genomic_DNA"/>
</dbReference>
<evidence type="ECO:0000313" key="3">
    <source>
        <dbReference type="EMBL" id="EPY53270.1"/>
    </source>
</evidence>
<dbReference type="InterPro" id="IPR001357">
    <property type="entry name" value="BRCT_dom"/>
</dbReference>
<dbReference type="GeneID" id="25038117"/>